<feature type="compositionally biased region" description="Polar residues" evidence="1">
    <location>
        <begin position="535"/>
        <end position="549"/>
    </location>
</feature>
<name>A0A485LU55_9STRA</name>
<dbReference type="Proteomes" id="UP000332933">
    <property type="component" value="Unassembled WGS sequence"/>
</dbReference>
<feature type="signal peptide" evidence="2">
    <location>
        <begin position="1"/>
        <end position="17"/>
    </location>
</feature>
<feature type="compositionally biased region" description="Pro residues" evidence="1">
    <location>
        <begin position="305"/>
        <end position="314"/>
    </location>
</feature>
<dbReference type="EMBL" id="VJMH01007537">
    <property type="protein sequence ID" value="KAF0682412.1"/>
    <property type="molecule type" value="Genomic_DNA"/>
</dbReference>
<evidence type="ECO:0000256" key="1">
    <source>
        <dbReference type="SAM" id="MobiDB-lite"/>
    </source>
</evidence>
<evidence type="ECO:0000313" key="3">
    <source>
        <dbReference type="EMBL" id="KAF0682412.1"/>
    </source>
</evidence>
<keyword evidence="2" id="KW-0732">Signal</keyword>
<proteinExistence type="predicted"/>
<feature type="compositionally biased region" description="Low complexity" evidence="1">
    <location>
        <begin position="467"/>
        <end position="476"/>
    </location>
</feature>
<feature type="compositionally biased region" description="Polar residues" evidence="1">
    <location>
        <begin position="616"/>
        <end position="633"/>
    </location>
</feature>
<feature type="region of interest" description="Disordered" evidence="1">
    <location>
        <begin position="765"/>
        <end position="794"/>
    </location>
</feature>
<feature type="compositionally biased region" description="Polar residues" evidence="1">
    <location>
        <begin position="596"/>
        <end position="606"/>
    </location>
</feature>
<feature type="compositionally biased region" description="Polar residues" evidence="1">
    <location>
        <begin position="372"/>
        <end position="394"/>
    </location>
</feature>
<feature type="compositionally biased region" description="Basic and acidic residues" evidence="1">
    <location>
        <begin position="551"/>
        <end position="561"/>
    </location>
</feature>
<dbReference type="AlphaFoldDB" id="A0A485LU55"/>
<feature type="chain" id="PRO_5036116655" evidence="2">
    <location>
        <begin position="18"/>
        <end position="834"/>
    </location>
</feature>
<feature type="compositionally biased region" description="Low complexity" evidence="1">
    <location>
        <begin position="266"/>
        <end position="279"/>
    </location>
</feature>
<feature type="compositionally biased region" description="Polar residues" evidence="1">
    <location>
        <begin position="765"/>
        <end position="787"/>
    </location>
</feature>
<feature type="compositionally biased region" description="Pro residues" evidence="1">
    <location>
        <begin position="324"/>
        <end position="335"/>
    </location>
</feature>
<feature type="region of interest" description="Disordered" evidence="1">
    <location>
        <begin position="218"/>
        <end position="661"/>
    </location>
</feature>
<feature type="compositionally biased region" description="Basic and acidic residues" evidence="1">
    <location>
        <begin position="524"/>
        <end position="534"/>
    </location>
</feature>
<organism evidence="4 5">
    <name type="scientific">Aphanomyces stellatus</name>
    <dbReference type="NCBI Taxonomy" id="120398"/>
    <lineage>
        <taxon>Eukaryota</taxon>
        <taxon>Sar</taxon>
        <taxon>Stramenopiles</taxon>
        <taxon>Oomycota</taxon>
        <taxon>Saprolegniomycetes</taxon>
        <taxon>Saprolegniales</taxon>
        <taxon>Verrucalvaceae</taxon>
        <taxon>Aphanomyces</taxon>
    </lineage>
</organism>
<evidence type="ECO:0000313" key="5">
    <source>
        <dbReference type="Proteomes" id="UP000332933"/>
    </source>
</evidence>
<gene>
    <name evidence="4" type="primary">Aste57867_25458</name>
    <name evidence="3" type="ORF">As57867_025379</name>
    <name evidence="4" type="ORF">ASTE57867_25458</name>
</gene>
<feature type="compositionally biased region" description="Polar residues" evidence="1">
    <location>
        <begin position="820"/>
        <end position="834"/>
    </location>
</feature>
<feature type="region of interest" description="Disordered" evidence="1">
    <location>
        <begin position="678"/>
        <end position="725"/>
    </location>
</feature>
<accession>A0A485LU55</accession>
<evidence type="ECO:0000313" key="4">
    <source>
        <dbReference type="EMBL" id="VFU02081.1"/>
    </source>
</evidence>
<feature type="compositionally biased region" description="Low complexity" evidence="1">
    <location>
        <begin position="696"/>
        <end position="719"/>
    </location>
</feature>
<feature type="compositionally biased region" description="Basic and acidic residues" evidence="1">
    <location>
        <begin position="643"/>
        <end position="652"/>
    </location>
</feature>
<feature type="region of interest" description="Disordered" evidence="1">
    <location>
        <begin position="808"/>
        <end position="834"/>
    </location>
</feature>
<feature type="compositionally biased region" description="Polar residues" evidence="1">
    <location>
        <begin position="563"/>
        <end position="575"/>
    </location>
</feature>
<reference evidence="4 5" key="1">
    <citation type="submission" date="2019-03" db="EMBL/GenBank/DDBJ databases">
        <authorList>
            <person name="Gaulin E."/>
            <person name="Dumas B."/>
        </authorList>
    </citation>
    <scope>NUCLEOTIDE SEQUENCE [LARGE SCALE GENOMIC DNA]</scope>
    <source>
        <strain evidence="4">CBS 568.67</strain>
    </source>
</reference>
<sequence length="834" mass="89260">MVWTLVAVVTLFVVTTAADVQCLGDAAWFAGDILWEDLLQPYDDTAGDVAPLFATGIADAPSTTVTYTAVALTTQAAPSFTVLCLDGHVPEHLVVVRPKPSPQSVDKLPAIVTSESATAATDEPSDDPNRVVVTTNAITSRVSTMTTAMEVKIPPATSAIDSSRVVAEARSPSLVASNRAPSVDTTSPLPIASLPPPEKPVAEVDAPIAPPATPVMTMNKGTSTLMSMTTPPPPQRNNETRVPPPPLNTLQTPMSSLTQVSDTNQSSTRDPSSLSTPLPTTGPPHEVTQPPWQSNTAATLYTTLTPPPVAPMTPPADDSWTQPLVPPSPLLPSPSPTMHASDSQGADSAGRVQIDRRRATSPSPVPRLVTKQPGNKVSSLAQTTPLKPVTTSPKTPGETRPEATTTGDMDESAREARGKGQVSHTPTPAAANLTGNIHAVPSAGTADPRSSSPSLAMGTNMKASKNTSTGKASGSAAGRGGRTSTRHGVQSHDSSRQSALGSQVNHHHHDYRERMSFDGGLSRPEVREHSDKQWHASNQVSDGMGSNDTFDVWRFKDERSNRSHPFQQSDDTTTFPPRDDGRANVTRHHTRGHPGNNATNHTTSQGDWIPLKHGGNHSNVGRNQSTNNRTYPQLDNKWIAFPDNRRGNRSHESAVNQTTRHGNDRMVRVNLTVDTHPYPLSQDDRIGFPPSHNRVNATSNRSATHTNTSSSAHHAGHTNIHSSRQGHRIAFPTYNTLEHNSIDSTDAFTTPTNSTLDETTHVSTNQAIDNATYGTHQSTPDYLTSTRESTETDKLSRVDDNTIRFPAIHFDSKPSLKGGPNTTQPLGQERNTTA</sequence>
<protein>
    <submittedName>
        <fullName evidence="4">Aste57867_25458 protein</fullName>
    </submittedName>
</protein>
<reference evidence="3" key="2">
    <citation type="submission" date="2019-06" db="EMBL/GenBank/DDBJ databases">
        <title>Genomics analysis of Aphanomyces spp. identifies a new class of oomycete effector associated with host adaptation.</title>
        <authorList>
            <person name="Gaulin E."/>
        </authorList>
    </citation>
    <scope>NUCLEOTIDE SEQUENCE</scope>
    <source>
        <strain evidence="3">CBS 578.67</strain>
    </source>
</reference>
<feature type="compositionally biased region" description="Polar residues" evidence="1">
    <location>
        <begin position="487"/>
        <end position="504"/>
    </location>
</feature>
<evidence type="ECO:0000256" key="2">
    <source>
        <dbReference type="SAM" id="SignalP"/>
    </source>
</evidence>
<keyword evidence="5" id="KW-1185">Reference proteome</keyword>
<dbReference type="EMBL" id="CAADRA010007563">
    <property type="protein sequence ID" value="VFU02081.1"/>
    <property type="molecule type" value="Genomic_DNA"/>
</dbReference>
<feature type="compositionally biased region" description="Polar residues" evidence="1">
    <location>
        <begin position="248"/>
        <end position="265"/>
    </location>
</feature>